<name>A0A1Y2AVE7_9FUNG</name>
<evidence type="ECO:0000313" key="2">
    <source>
        <dbReference type="EMBL" id="ORY26424.1"/>
    </source>
</evidence>
<dbReference type="Proteomes" id="UP000193642">
    <property type="component" value="Unassembled WGS sequence"/>
</dbReference>
<keyword evidence="1" id="KW-1133">Transmembrane helix</keyword>
<keyword evidence="1" id="KW-0812">Transmembrane</keyword>
<accession>A0A1Y2AVE7</accession>
<dbReference type="AlphaFoldDB" id="A0A1Y2AVE7"/>
<dbReference type="EMBL" id="MCGO01000114">
    <property type="protein sequence ID" value="ORY26424.1"/>
    <property type="molecule type" value="Genomic_DNA"/>
</dbReference>
<sequence length="109" mass="12543">MIPWGTLYTFSEFFVPAAEICYIIYSYTRSSKVSGFSKAAKWRLWIVVLVCPVFCLRQLTARFMDSSLRIQNQTTQAVSRTILDLFLIVIGTDCMSSRRCVYCNLSAWS</sequence>
<feature type="transmembrane region" description="Helical" evidence="1">
    <location>
        <begin position="7"/>
        <end position="27"/>
    </location>
</feature>
<proteinExistence type="predicted"/>
<evidence type="ECO:0000256" key="1">
    <source>
        <dbReference type="SAM" id="Phobius"/>
    </source>
</evidence>
<comment type="caution">
    <text evidence="2">The sequence shown here is derived from an EMBL/GenBank/DDBJ whole genome shotgun (WGS) entry which is preliminary data.</text>
</comment>
<keyword evidence="3" id="KW-1185">Reference proteome</keyword>
<keyword evidence="1" id="KW-0472">Membrane</keyword>
<protein>
    <submittedName>
        <fullName evidence="2">Uncharacterized protein</fullName>
    </submittedName>
</protein>
<feature type="transmembrane region" description="Helical" evidence="1">
    <location>
        <begin position="42"/>
        <end position="59"/>
    </location>
</feature>
<evidence type="ECO:0000313" key="3">
    <source>
        <dbReference type="Proteomes" id="UP000193642"/>
    </source>
</evidence>
<organism evidence="2 3">
    <name type="scientific">Rhizoclosmatium globosum</name>
    <dbReference type="NCBI Taxonomy" id="329046"/>
    <lineage>
        <taxon>Eukaryota</taxon>
        <taxon>Fungi</taxon>
        <taxon>Fungi incertae sedis</taxon>
        <taxon>Chytridiomycota</taxon>
        <taxon>Chytridiomycota incertae sedis</taxon>
        <taxon>Chytridiomycetes</taxon>
        <taxon>Chytridiales</taxon>
        <taxon>Chytriomycetaceae</taxon>
        <taxon>Rhizoclosmatium</taxon>
    </lineage>
</organism>
<reference evidence="2 3" key="1">
    <citation type="submission" date="2016-07" db="EMBL/GenBank/DDBJ databases">
        <title>Pervasive Adenine N6-methylation of Active Genes in Fungi.</title>
        <authorList>
            <consortium name="DOE Joint Genome Institute"/>
            <person name="Mondo S.J."/>
            <person name="Dannebaum R.O."/>
            <person name="Kuo R.C."/>
            <person name="Labutti K."/>
            <person name="Haridas S."/>
            <person name="Kuo A."/>
            <person name="Salamov A."/>
            <person name="Ahrendt S.R."/>
            <person name="Lipzen A."/>
            <person name="Sullivan W."/>
            <person name="Andreopoulos W.B."/>
            <person name="Clum A."/>
            <person name="Lindquist E."/>
            <person name="Daum C."/>
            <person name="Ramamoorthy G.K."/>
            <person name="Gryganskyi A."/>
            <person name="Culley D."/>
            <person name="Magnuson J.K."/>
            <person name="James T.Y."/>
            <person name="O'Malley M.A."/>
            <person name="Stajich J.E."/>
            <person name="Spatafora J.W."/>
            <person name="Visel A."/>
            <person name="Grigoriev I.V."/>
        </authorList>
    </citation>
    <scope>NUCLEOTIDE SEQUENCE [LARGE SCALE GENOMIC DNA]</scope>
    <source>
        <strain evidence="2 3">JEL800</strain>
    </source>
</reference>
<gene>
    <name evidence="2" type="ORF">BCR33DRAFT_50356</name>
</gene>